<accession>A0A8H9IPJ2</accession>
<name>A0A8H9IPJ2_9BURK</name>
<sequence>MASFHGSPLCQACQSLPQGLSTSQAHADLRLLGQHPPSANGAHETQYRCLSCQTHWLLRTNRWGVPEGFRLKPV</sequence>
<comment type="caution">
    <text evidence="1">The sequence shown here is derived from an EMBL/GenBank/DDBJ whole genome shotgun (WGS) entry which is preliminary data.</text>
</comment>
<dbReference type="Proteomes" id="UP000608923">
    <property type="component" value="Unassembled WGS sequence"/>
</dbReference>
<keyword evidence="2" id="KW-1185">Reference proteome</keyword>
<reference evidence="2" key="1">
    <citation type="journal article" date="2019" name="Int. J. Syst. Evol. Microbiol.">
        <title>The Global Catalogue of Microorganisms (GCM) 10K type strain sequencing project: providing services to taxonomists for standard genome sequencing and annotation.</title>
        <authorList>
            <consortium name="The Broad Institute Genomics Platform"/>
            <consortium name="The Broad Institute Genome Sequencing Center for Infectious Disease"/>
            <person name="Wu L."/>
            <person name="Ma J."/>
        </authorList>
    </citation>
    <scope>NUCLEOTIDE SEQUENCE [LARGE SCALE GENOMIC DNA]</scope>
    <source>
        <strain evidence="2">KCTC 42083</strain>
    </source>
</reference>
<dbReference type="EMBL" id="BMZN01000004">
    <property type="protein sequence ID" value="GHC54247.1"/>
    <property type="molecule type" value="Genomic_DNA"/>
</dbReference>
<evidence type="ECO:0000313" key="1">
    <source>
        <dbReference type="EMBL" id="GHC54247.1"/>
    </source>
</evidence>
<organism evidence="1 2">
    <name type="scientific">Alcaligenes pakistanensis</name>
    <dbReference type="NCBI Taxonomy" id="1482717"/>
    <lineage>
        <taxon>Bacteria</taxon>
        <taxon>Pseudomonadati</taxon>
        <taxon>Pseudomonadota</taxon>
        <taxon>Betaproteobacteria</taxon>
        <taxon>Burkholderiales</taxon>
        <taxon>Alcaligenaceae</taxon>
        <taxon>Alcaligenes</taxon>
    </lineage>
</organism>
<evidence type="ECO:0000313" key="2">
    <source>
        <dbReference type="Proteomes" id="UP000608923"/>
    </source>
</evidence>
<protein>
    <submittedName>
        <fullName evidence="1">Uncharacterized protein</fullName>
    </submittedName>
</protein>
<dbReference type="RefSeq" id="WP_189393220.1">
    <property type="nucleotide sequence ID" value="NZ_BMZN01000004.1"/>
</dbReference>
<proteinExistence type="predicted"/>
<gene>
    <name evidence="1" type="ORF">GCM10010096_28440</name>
</gene>
<dbReference type="AlphaFoldDB" id="A0A8H9IPJ2"/>